<evidence type="ECO:0000313" key="2">
    <source>
        <dbReference type="Proteomes" id="UP000679725"/>
    </source>
</evidence>
<dbReference type="EMBL" id="CAJRAU010000002">
    <property type="protein sequence ID" value="CAG5068588.1"/>
    <property type="molecule type" value="Genomic_DNA"/>
</dbReference>
<dbReference type="Proteomes" id="UP000679725">
    <property type="component" value="Unassembled WGS sequence"/>
</dbReference>
<protein>
    <submittedName>
        <fullName evidence="1">Uncharacterized protein</fullName>
    </submittedName>
</protein>
<sequence length="79" mass="9042">MYNKPNSPESEDSTCMAYGQMVNELLSASSADTWCEHLWAMYGGYVIAQRELGYGPDAPNVFWSFRDLLFFFQELKGND</sequence>
<accession>A0ABN7R5Y4</accession>
<organism evidence="1 2">
    <name type="scientific">Dyadobacter linearis</name>
    <dbReference type="NCBI Taxonomy" id="2823330"/>
    <lineage>
        <taxon>Bacteria</taxon>
        <taxon>Pseudomonadati</taxon>
        <taxon>Bacteroidota</taxon>
        <taxon>Cytophagia</taxon>
        <taxon>Cytophagales</taxon>
        <taxon>Spirosomataceae</taxon>
        <taxon>Dyadobacter</taxon>
    </lineage>
</organism>
<comment type="caution">
    <text evidence="1">The sequence shown here is derived from an EMBL/GenBank/DDBJ whole genome shotgun (WGS) entry which is preliminary data.</text>
</comment>
<keyword evidence="2" id="KW-1185">Reference proteome</keyword>
<name>A0ABN7R5Y4_9BACT</name>
<reference evidence="1 2" key="1">
    <citation type="submission" date="2021-04" db="EMBL/GenBank/DDBJ databases">
        <authorList>
            <person name="Rodrigo-Torres L."/>
            <person name="Arahal R. D."/>
            <person name="Lucena T."/>
        </authorList>
    </citation>
    <scope>NUCLEOTIDE SEQUENCE [LARGE SCALE GENOMIC DNA]</scope>
    <source>
        <strain evidence="1 2">CECT 9623</strain>
    </source>
</reference>
<evidence type="ECO:0000313" key="1">
    <source>
        <dbReference type="EMBL" id="CAG5068588.1"/>
    </source>
</evidence>
<proteinExistence type="predicted"/>
<gene>
    <name evidence="1" type="ORF">DYBT9623_01320</name>
</gene>